<dbReference type="InParanoid" id="A0A804JVV0"/>
<reference evidence="2" key="1">
    <citation type="submission" date="2021-03" db="EMBL/GenBank/DDBJ databases">
        <authorList>
            <consortium name="Genoscope - CEA"/>
            <person name="William W."/>
        </authorList>
    </citation>
    <scope>NUCLEOTIDE SEQUENCE</scope>
    <source>
        <strain evidence="2">Doubled-haploid Pahang</strain>
    </source>
</reference>
<organism evidence="3 4">
    <name type="scientific">Musa acuminata subsp. malaccensis</name>
    <name type="common">Wild banana</name>
    <name type="synonym">Musa malaccensis</name>
    <dbReference type="NCBI Taxonomy" id="214687"/>
    <lineage>
        <taxon>Eukaryota</taxon>
        <taxon>Viridiplantae</taxon>
        <taxon>Streptophyta</taxon>
        <taxon>Embryophyta</taxon>
        <taxon>Tracheophyta</taxon>
        <taxon>Spermatophyta</taxon>
        <taxon>Magnoliopsida</taxon>
        <taxon>Liliopsida</taxon>
        <taxon>Zingiberales</taxon>
        <taxon>Musaceae</taxon>
        <taxon>Musa</taxon>
    </lineage>
</organism>
<evidence type="ECO:0000313" key="2">
    <source>
        <dbReference type="EMBL" id="CAG1856620.1"/>
    </source>
</evidence>
<feature type="region of interest" description="Disordered" evidence="1">
    <location>
        <begin position="101"/>
        <end position="170"/>
    </location>
</feature>
<dbReference type="EnsemblPlants" id="Ma07_t14760.1">
    <property type="protein sequence ID" value="Ma07_p14760.1"/>
    <property type="gene ID" value="Ma07_g14760"/>
</dbReference>
<accession>A0A804JVV0</accession>
<proteinExistence type="predicted"/>
<name>A0A804JVV0_MUSAM</name>
<protein>
    <submittedName>
        <fullName evidence="2">(wild Malaysian banana) hypothetical protein</fullName>
    </submittedName>
</protein>
<dbReference type="Proteomes" id="UP000012960">
    <property type="component" value="Unplaced"/>
</dbReference>
<gene>
    <name evidence="2" type="ORF">GSMUA_40180.1</name>
</gene>
<evidence type="ECO:0000256" key="1">
    <source>
        <dbReference type="SAM" id="MobiDB-lite"/>
    </source>
</evidence>
<feature type="compositionally biased region" description="Low complexity" evidence="1">
    <location>
        <begin position="141"/>
        <end position="158"/>
    </location>
</feature>
<evidence type="ECO:0000313" key="4">
    <source>
        <dbReference type="Proteomes" id="UP000012960"/>
    </source>
</evidence>
<sequence>MNCLLSSDFLTGPVFEVHLSSESRALCQTSTLLSNLVKLSLGSHAPRLVGDLGQVNGLGQEAIRPILFSAPSSRFLLPRPPRPAAHRSLFLLSPPFKAAEEIRRPRRGNGSSIPWETRGRGTRRGGEALRGLRCRPRLPRRTASTTERSSRSKSMSPSSPSPREPCSSLV</sequence>
<reference evidence="3" key="2">
    <citation type="submission" date="2021-05" db="UniProtKB">
        <authorList>
            <consortium name="EnsemblPlants"/>
        </authorList>
    </citation>
    <scope>IDENTIFICATION</scope>
    <source>
        <strain evidence="3">subsp. malaccensis</strain>
    </source>
</reference>
<keyword evidence="4" id="KW-1185">Reference proteome</keyword>
<dbReference type="EMBL" id="HG996473">
    <property type="protein sequence ID" value="CAG1856620.1"/>
    <property type="molecule type" value="Genomic_DNA"/>
</dbReference>
<dbReference type="AlphaFoldDB" id="A0A804JVV0"/>
<evidence type="ECO:0000313" key="3">
    <source>
        <dbReference type="EnsemblPlants" id="Ma07_p14760.1"/>
    </source>
</evidence>
<dbReference type="Gramene" id="Ma07_t14760.1">
    <property type="protein sequence ID" value="Ma07_p14760.1"/>
    <property type="gene ID" value="Ma07_g14760"/>
</dbReference>